<protein>
    <submittedName>
        <fullName evidence="1">Uncharacterized protein</fullName>
    </submittedName>
</protein>
<dbReference type="Proteomes" id="UP000467841">
    <property type="component" value="Unassembled WGS sequence"/>
</dbReference>
<comment type="caution">
    <text evidence="1">The sequence shown here is derived from an EMBL/GenBank/DDBJ whole genome shotgun (WGS) entry which is preliminary data.</text>
</comment>
<organism evidence="1 2">
    <name type="scientific">Microthlaspi erraticum</name>
    <dbReference type="NCBI Taxonomy" id="1685480"/>
    <lineage>
        <taxon>Eukaryota</taxon>
        <taxon>Viridiplantae</taxon>
        <taxon>Streptophyta</taxon>
        <taxon>Embryophyta</taxon>
        <taxon>Tracheophyta</taxon>
        <taxon>Spermatophyta</taxon>
        <taxon>Magnoliopsida</taxon>
        <taxon>eudicotyledons</taxon>
        <taxon>Gunneridae</taxon>
        <taxon>Pentapetalae</taxon>
        <taxon>rosids</taxon>
        <taxon>malvids</taxon>
        <taxon>Brassicales</taxon>
        <taxon>Brassicaceae</taxon>
        <taxon>Coluteocarpeae</taxon>
        <taxon>Microthlaspi</taxon>
    </lineage>
</organism>
<proteinExistence type="predicted"/>
<dbReference type="EMBL" id="CACVBM020001385">
    <property type="protein sequence ID" value="CAA7048361.1"/>
    <property type="molecule type" value="Genomic_DNA"/>
</dbReference>
<accession>A0A6D2K9B1</accession>
<evidence type="ECO:0000313" key="1">
    <source>
        <dbReference type="EMBL" id="CAA7048361.1"/>
    </source>
</evidence>
<sequence length="195" mass="22239">MTMEKWRDLPRDLVEEEIVTRVPATHLKDWDLLVNYGTVCLTVTGDSLKHSDEAAKQFMVLLLRRTLRISPAIVDLDGKAESFTVTASCYAPPPTNLDSWFGTHLLARPGGSYPAIVRKERHFALGYYKEGNNKRFDFSTEKCVPVPLPYQHWRPPKLVSWSKVLAFDMSPGLQLAYEARFLLDDEKKVVMLALN</sequence>
<evidence type="ECO:0000313" key="2">
    <source>
        <dbReference type="Proteomes" id="UP000467841"/>
    </source>
</evidence>
<gene>
    <name evidence="1" type="ORF">MERR_LOCUS35596</name>
</gene>
<dbReference type="AlphaFoldDB" id="A0A6D2K9B1"/>
<name>A0A6D2K9B1_9BRAS</name>
<reference evidence="1" key="1">
    <citation type="submission" date="2020-01" db="EMBL/GenBank/DDBJ databases">
        <authorList>
            <person name="Mishra B."/>
        </authorList>
    </citation>
    <scope>NUCLEOTIDE SEQUENCE [LARGE SCALE GENOMIC DNA]</scope>
</reference>
<keyword evidence="2" id="KW-1185">Reference proteome</keyword>